<evidence type="ECO:0000313" key="2">
    <source>
        <dbReference type="Proteomes" id="UP001148737"/>
    </source>
</evidence>
<evidence type="ECO:0000313" key="1">
    <source>
        <dbReference type="EMBL" id="KAJ3485601.1"/>
    </source>
</evidence>
<proteinExistence type="predicted"/>
<dbReference type="Proteomes" id="UP001148737">
    <property type="component" value="Unassembled WGS sequence"/>
</dbReference>
<reference evidence="1" key="1">
    <citation type="submission" date="2022-07" db="EMBL/GenBank/DDBJ databases">
        <title>Genome Sequence of Lecanicillium saksenae.</title>
        <authorList>
            <person name="Buettner E."/>
        </authorList>
    </citation>
    <scope>NUCLEOTIDE SEQUENCE</scope>
    <source>
        <strain evidence="1">VT-O1</strain>
    </source>
</reference>
<dbReference type="EMBL" id="JANAKD010000949">
    <property type="protein sequence ID" value="KAJ3485601.1"/>
    <property type="molecule type" value="Genomic_DNA"/>
</dbReference>
<name>A0ACC1QPY6_9HYPO</name>
<keyword evidence="2" id="KW-1185">Reference proteome</keyword>
<accession>A0ACC1QPY6</accession>
<protein>
    <submittedName>
        <fullName evidence="1">Uncharacterized protein</fullName>
    </submittedName>
</protein>
<gene>
    <name evidence="1" type="ORF">NLG97_g6780</name>
</gene>
<comment type="caution">
    <text evidence="1">The sequence shown here is derived from an EMBL/GenBank/DDBJ whole genome shotgun (WGS) entry which is preliminary data.</text>
</comment>
<organism evidence="1 2">
    <name type="scientific">Lecanicillium saksenae</name>
    <dbReference type="NCBI Taxonomy" id="468837"/>
    <lineage>
        <taxon>Eukaryota</taxon>
        <taxon>Fungi</taxon>
        <taxon>Dikarya</taxon>
        <taxon>Ascomycota</taxon>
        <taxon>Pezizomycotina</taxon>
        <taxon>Sordariomycetes</taxon>
        <taxon>Hypocreomycetidae</taxon>
        <taxon>Hypocreales</taxon>
        <taxon>Cordycipitaceae</taxon>
        <taxon>Lecanicillium</taxon>
    </lineage>
</organism>
<sequence length="333" mass="36501">MCIAIFSTAHPDYSLIIIDNRDEFILRPTSRPHWWTHSSGAQVLSSRDLQRAEQGTWLALTKTGDFAVLTNYQEIVDESTAISTTRSRGGMPSLWVSSGAGAEKPLAERVQSLVKDDGVKGVGGFSMICGRLRKNTENISIISNRASHVDDVPTVTGERGKTWGLSNTTYADPKKWPKVVDAEKLVDEAIQEAAAKGVKQEDFVEALFAILDRDTLPPPGEDEGSIQDGMRRYRQSIFLRPVGTEKDKAEFAESAAKGRVGWDQVPNGAEAPTNPLGGFSTGLYGTQRQTVILVDLNGNVTYVERALFDPNGNEIQRGEGDDVIKFTIDGWEN</sequence>